<sequence length="115" mass="13599">MNKYVVVFYNRFVNKIQTYKTTAENEVDAKDKFYERYPSSAYGDDCIETIETLNDDDKKLELNNDELKRIAEKWYFAWNMEGNGSKEDTALSNKIREHLKKEGVLQTSQKIIKRS</sequence>
<reference evidence="1 2" key="1">
    <citation type="submission" date="2017-09" db="EMBL/GenBank/DDBJ databases">
        <title>Large-scale bioinformatics analysis of Bacillus genomes uncovers conserved roles of natural products in bacterial physiology.</title>
        <authorList>
            <consortium name="Agbiome Team Llc"/>
            <person name="Bleich R.M."/>
            <person name="Kirk G.J."/>
            <person name="Santa Maria K.C."/>
            <person name="Allen S.E."/>
            <person name="Farag S."/>
            <person name="Shank E.A."/>
            <person name="Bowers A."/>
        </authorList>
    </citation>
    <scope>NUCLEOTIDE SEQUENCE [LARGE SCALE GENOMIC DNA]</scope>
    <source>
        <strain evidence="1 2">AFS015413</strain>
    </source>
</reference>
<gene>
    <name evidence="1" type="ORF">CN398_09740</name>
</gene>
<comment type="caution">
    <text evidence="1">The sequence shown here is derived from an EMBL/GenBank/DDBJ whole genome shotgun (WGS) entry which is preliminary data.</text>
</comment>
<dbReference type="RefSeq" id="WP_098368853.1">
    <property type="nucleotide sequence ID" value="NZ_CAKJXA010000023.1"/>
</dbReference>
<dbReference type="AlphaFoldDB" id="A0A9X6VCF9"/>
<proteinExistence type="predicted"/>
<dbReference type="Proteomes" id="UP000220397">
    <property type="component" value="Unassembled WGS sequence"/>
</dbReference>
<evidence type="ECO:0000313" key="2">
    <source>
        <dbReference type="Proteomes" id="UP000220397"/>
    </source>
</evidence>
<organism evidence="1 2">
    <name type="scientific">Bacillus thuringiensis</name>
    <dbReference type="NCBI Taxonomy" id="1428"/>
    <lineage>
        <taxon>Bacteria</taxon>
        <taxon>Bacillati</taxon>
        <taxon>Bacillota</taxon>
        <taxon>Bacilli</taxon>
        <taxon>Bacillales</taxon>
        <taxon>Bacillaceae</taxon>
        <taxon>Bacillus</taxon>
        <taxon>Bacillus cereus group</taxon>
    </lineage>
</organism>
<protein>
    <submittedName>
        <fullName evidence="1">Uncharacterized protein</fullName>
    </submittedName>
</protein>
<dbReference type="EMBL" id="NTUS01000026">
    <property type="protein sequence ID" value="PFB07998.1"/>
    <property type="molecule type" value="Genomic_DNA"/>
</dbReference>
<evidence type="ECO:0000313" key="1">
    <source>
        <dbReference type="EMBL" id="PFB07998.1"/>
    </source>
</evidence>
<accession>A0A9X6VCF9</accession>
<name>A0A9X6VCF9_BACTU</name>